<evidence type="ECO:0000313" key="5">
    <source>
        <dbReference type="Proteomes" id="UP000199398"/>
    </source>
</evidence>
<sequence>MPSLLCSRQENTATFSAVTPYAELDSPRVEVSPGGEATTTLAVRNNTDIVEAYEFEVVGECAAWVTVEPARLPLYPGAQGAVTLVLRPPLSASVRAGEVPLAVRVVPVEQPGMVAVPETTVVIAPFHRYRASLSPQRRRGWRSGRFQVDLHNQGNTPVAMPLVATDAAEDLRFTFDEERPELEPGERAELRLRARASGLLWFGRPVSRPFQVTAAVEAETSGDQPLVPEELDGELVQLPLLPRWLLALLALLLALVLFWLTLGRKAVETAAREAAEQKTIELAKEGKLLAPPPPEQPKPQVPPGEQPGETPGGQPPGGQSAGGQPVSQTVEVRTGSGRTNNGASESVPEGKLFYVTDLVMANYQGDEGLLTIELGDRTITTIALETFRNQDLHWVTPLEVSSEEVVTVTVRCSRPGTPPSGRQADRCVELVNVSGVLRDAPR</sequence>
<keyword evidence="2" id="KW-0812">Transmembrane</keyword>
<feature type="transmembrane region" description="Helical" evidence="2">
    <location>
        <begin position="244"/>
        <end position="262"/>
    </location>
</feature>
<proteinExistence type="predicted"/>
<dbReference type="STRING" id="455193.SAMN05421805_1011704"/>
<evidence type="ECO:0008006" key="7">
    <source>
        <dbReference type="Google" id="ProtNLM"/>
    </source>
</evidence>
<dbReference type="AlphaFoldDB" id="A0A1I4U3T3"/>
<evidence type="ECO:0000313" key="4">
    <source>
        <dbReference type="EMBL" id="SFM83471.1"/>
    </source>
</evidence>
<reference evidence="3 6" key="2">
    <citation type="submission" date="2018-10" db="EMBL/GenBank/DDBJ databases">
        <title>Sequencing the genomes of 1000 actinobacteria strains.</title>
        <authorList>
            <person name="Klenk H.-P."/>
        </authorList>
    </citation>
    <scope>NUCLEOTIDE SEQUENCE [LARGE SCALE GENOMIC DNA]</scope>
    <source>
        <strain evidence="3 6">DSM 45119</strain>
    </source>
</reference>
<dbReference type="EMBL" id="RBXX01000002">
    <property type="protein sequence ID" value="RKT88663.1"/>
    <property type="molecule type" value="Genomic_DNA"/>
</dbReference>
<dbReference type="EMBL" id="FOUP01000001">
    <property type="protein sequence ID" value="SFM83471.1"/>
    <property type="molecule type" value="Genomic_DNA"/>
</dbReference>
<keyword evidence="2" id="KW-0472">Membrane</keyword>
<evidence type="ECO:0000256" key="2">
    <source>
        <dbReference type="SAM" id="Phobius"/>
    </source>
</evidence>
<reference evidence="4 5" key="1">
    <citation type="submission" date="2016-10" db="EMBL/GenBank/DDBJ databases">
        <authorList>
            <person name="de Groot N.N."/>
        </authorList>
    </citation>
    <scope>NUCLEOTIDE SEQUENCE [LARGE SCALE GENOMIC DNA]</scope>
    <source>
        <strain evidence="4 5">CPCC 201259</strain>
    </source>
</reference>
<dbReference type="Proteomes" id="UP000199398">
    <property type="component" value="Unassembled WGS sequence"/>
</dbReference>
<evidence type="ECO:0000313" key="3">
    <source>
        <dbReference type="EMBL" id="RKT88663.1"/>
    </source>
</evidence>
<evidence type="ECO:0000313" key="6">
    <source>
        <dbReference type="Proteomes" id="UP000270697"/>
    </source>
</evidence>
<protein>
    <recommendedName>
        <fullName evidence="7">Hydrolytic protein</fullName>
    </recommendedName>
</protein>
<dbReference type="Proteomes" id="UP000270697">
    <property type="component" value="Unassembled WGS sequence"/>
</dbReference>
<feature type="region of interest" description="Disordered" evidence="1">
    <location>
        <begin position="287"/>
        <end position="328"/>
    </location>
</feature>
<organism evidence="4 5">
    <name type="scientific">Saccharopolyspora antimicrobica</name>
    <dbReference type="NCBI Taxonomy" id="455193"/>
    <lineage>
        <taxon>Bacteria</taxon>
        <taxon>Bacillati</taxon>
        <taxon>Actinomycetota</taxon>
        <taxon>Actinomycetes</taxon>
        <taxon>Pseudonocardiales</taxon>
        <taxon>Pseudonocardiaceae</taxon>
        <taxon>Saccharopolyspora</taxon>
    </lineage>
</organism>
<name>A0A1I4U3T3_9PSEU</name>
<evidence type="ECO:0000256" key="1">
    <source>
        <dbReference type="SAM" id="MobiDB-lite"/>
    </source>
</evidence>
<gene>
    <name evidence="3" type="ORF">ATL45_7102</name>
    <name evidence="4" type="ORF">SAMN05421805_1011704</name>
</gene>
<keyword evidence="6" id="KW-1185">Reference proteome</keyword>
<accession>A0A1I4U3T3</accession>
<feature type="compositionally biased region" description="Pro residues" evidence="1">
    <location>
        <begin position="290"/>
        <end position="305"/>
    </location>
</feature>
<keyword evidence="2" id="KW-1133">Transmembrane helix</keyword>